<accession>A0AAN7TLD1</accession>
<dbReference type="Proteomes" id="UP001310890">
    <property type="component" value="Unassembled WGS sequence"/>
</dbReference>
<keyword evidence="4" id="KW-0863">Zinc-finger</keyword>
<evidence type="ECO:0000313" key="9">
    <source>
        <dbReference type="EMBL" id="KAK5113632.1"/>
    </source>
</evidence>
<name>A0AAN7TLD1_9PEZI</name>
<dbReference type="AlphaFoldDB" id="A0AAN7TLD1"/>
<protein>
    <recommendedName>
        <fullName evidence="8">RING-type domain-containing protein</fullName>
    </recommendedName>
</protein>
<keyword evidence="3" id="KW-0677">Repeat</keyword>
<keyword evidence="2" id="KW-0479">Metal-binding</keyword>
<comment type="caution">
    <text evidence="9">The sequence shown here is derived from an EMBL/GenBank/DDBJ whole genome shotgun (WGS) entry which is preliminary data.</text>
</comment>
<gene>
    <name evidence="9" type="ORF">LTR62_003259</name>
</gene>
<evidence type="ECO:0000256" key="2">
    <source>
        <dbReference type="ARBA" id="ARBA00022723"/>
    </source>
</evidence>
<evidence type="ECO:0000313" key="10">
    <source>
        <dbReference type="Proteomes" id="UP001310890"/>
    </source>
</evidence>
<evidence type="ECO:0000256" key="3">
    <source>
        <dbReference type="ARBA" id="ARBA00022737"/>
    </source>
</evidence>
<feature type="region of interest" description="Disordered" evidence="7">
    <location>
        <begin position="146"/>
        <end position="166"/>
    </location>
</feature>
<keyword evidence="1" id="KW-0808">Transferase</keyword>
<reference evidence="9" key="1">
    <citation type="submission" date="2023-08" db="EMBL/GenBank/DDBJ databases">
        <title>Black Yeasts Isolated from many extreme environments.</title>
        <authorList>
            <person name="Coleine C."/>
            <person name="Stajich J.E."/>
            <person name="Selbmann L."/>
        </authorList>
    </citation>
    <scope>NUCLEOTIDE SEQUENCE</scope>
    <source>
        <strain evidence="9">CCFEE 5401</strain>
    </source>
</reference>
<keyword evidence="6" id="KW-0862">Zinc</keyword>
<dbReference type="CDD" id="cd20336">
    <property type="entry name" value="Rcat_RBR"/>
    <property type="match status" value="1"/>
</dbReference>
<evidence type="ECO:0000256" key="5">
    <source>
        <dbReference type="ARBA" id="ARBA00022786"/>
    </source>
</evidence>
<evidence type="ECO:0000259" key="8">
    <source>
        <dbReference type="PROSITE" id="PS51873"/>
    </source>
</evidence>
<evidence type="ECO:0000256" key="1">
    <source>
        <dbReference type="ARBA" id="ARBA00022679"/>
    </source>
</evidence>
<evidence type="ECO:0000256" key="7">
    <source>
        <dbReference type="SAM" id="MobiDB-lite"/>
    </source>
</evidence>
<evidence type="ECO:0000256" key="4">
    <source>
        <dbReference type="ARBA" id="ARBA00022771"/>
    </source>
</evidence>
<dbReference type="GO" id="GO:0016740">
    <property type="term" value="F:transferase activity"/>
    <property type="evidence" value="ECO:0007669"/>
    <property type="project" value="UniProtKB-KW"/>
</dbReference>
<organism evidence="9 10">
    <name type="scientific">Meristemomyces frigidus</name>
    <dbReference type="NCBI Taxonomy" id="1508187"/>
    <lineage>
        <taxon>Eukaryota</taxon>
        <taxon>Fungi</taxon>
        <taxon>Dikarya</taxon>
        <taxon>Ascomycota</taxon>
        <taxon>Pezizomycotina</taxon>
        <taxon>Dothideomycetes</taxon>
        <taxon>Dothideomycetidae</taxon>
        <taxon>Mycosphaerellales</taxon>
        <taxon>Teratosphaeriaceae</taxon>
        <taxon>Meristemomyces</taxon>
    </lineage>
</organism>
<evidence type="ECO:0000256" key="6">
    <source>
        <dbReference type="ARBA" id="ARBA00022833"/>
    </source>
</evidence>
<dbReference type="EMBL" id="JAVRRL010000022">
    <property type="protein sequence ID" value="KAK5113632.1"/>
    <property type="molecule type" value="Genomic_DNA"/>
</dbReference>
<feature type="domain" description="RING-type" evidence="8">
    <location>
        <begin position="2"/>
        <end position="225"/>
    </location>
</feature>
<dbReference type="GO" id="GO:0008270">
    <property type="term" value="F:zinc ion binding"/>
    <property type="evidence" value="ECO:0007669"/>
    <property type="project" value="UniProtKB-KW"/>
</dbReference>
<sequence length="427" mass="48414">MAPYKCFMCWDDYDDNTHVALPADGENQEDNIACLACFQADYKERFEEAIKHEWNYPVRHGAVILDPRTHFRDGLFDAAFLERWRLAKREYGVSPAKMRVYCPSCKKFAFKWGEGSPGTRPVSCPHCYADLCGRCGKLRADRQAPLHNDSDCGPDPATVRDEPPDSVRGRDHQYCPSCAQVGFLGEACNAIVCPKCHTHYCYICGIPAHHDGYHWQRANPCPKWNQPGADSANYDPEDRKGLIAAGREPEAMYRYFWDAARSLEIYTRKHESELGPRTLQQQRVAATLYQDAVAAYKFVSDKFPQAIPPSYTDDCEVIAEFVKILQLSSELYKIIPPTTASDDGGLPRVATMEAGDTLNQTGWANLRDWQEAMRKDVPKMQEVAKRWGATEAAWFTHLMSEWQASTRLAAIIPPLQTMPEDSRRRSG</sequence>
<dbReference type="SUPFAM" id="SSF57850">
    <property type="entry name" value="RING/U-box"/>
    <property type="match status" value="1"/>
</dbReference>
<keyword evidence="5" id="KW-0833">Ubl conjugation pathway</keyword>
<dbReference type="Gene3D" id="1.20.120.1750">
    <property type="match status" value="1"/>
</dbReference>
<proteinExistence type="predicted"/>
<dbReference type="PROSITE" id="PS51873">
    <property type="entry name" value="TRIAD"/>
    <property type="match status" value="1"/>
</dbReference>
<dbReference type="InterPro" id="IPR044066">
    <property type="entry name" value="TRIAD_supradom"/>
</dbReference>